<feature type="compositionally biased region" description="Low complexity" evidence="1">
    <location>
        <begin position="90"/>
        <end position="117"/>
    </location>
</feature>
<evidence type="ECO:0000256" key="1">
    <source>
        <dbReference type="SAM" id="MobiDB-lite"/>
    </source>
</evidence>
<comment type="caution">
    <text evidence="2">The sequence shown here is derived from an EMBL/GenBank/DDBJ whole genome shotgun (WGS) entry which is preliminary data.</text>
</comment>
<feature type="region of interest" description="Disordered" evidence="1">
    <location>
        <begin position="55"/>
        <end position="117"/>
    </location>
</feature>
<organism evidence="2 3">
    <name type="scientific">Daphnia galeata</name>
    <dbReference type="NCBI Taxonomy" id="27404"/>
    <lineage>
        <taxon>Eukaryota</taxon>
        <taxon>Metazoa</taxon>
        <taxon>Ecdysozoa</taxon>
        <taxon>Arthropoda</taxon>
        <taxon>Crustacea</taxon>
        <taxon>Branchiopoda</taxon>
        <taxon>Diplostraca</taxon>
        <taxon>Cladocera</taxon>
        <taxon>Anomopoda</taxon>
        <taxon>Daphniidae</taxon>
        <taxon>Daphnia</taxon>
    </lineage>
</organism>
<keyword evidence="3" id="KW-1185">Reference proteome</keyword>
<dbReference type="Proteomes" id="UP000789390">
    <property type="component" value="Unassembled WGS sequence"/>
</dbReference>
<evidence type="ECO:0000313" key="3">
    <source>
        <dbReference type="Proteomes" id="UP000789390"/>
    </source>
</evidence>
<dbReference type="OrthoDB" id="5918007at2759"/>
<dbReference type="EMBL" id="CAKKLH010000304">
    <property type="protein sequence ID" value="CAH0110623.1"/>
    <property type="molecule type" value="Genomic_DNA"/>
</dbReference>
<reference evidence="2" key="1">
    <citation type="submission" date="2021-11" db="EMBL/GenBank/DDBJ databases">
        <authorList>
            <person name="Schell T."/>
        </authorList>
    </citation>
    <scope>NUCLEOTIDE SEQUENCE</scope>
    <source>
        <strain evidence="2">M5</strain>
    </source>
</reference>
<name>A0A8J2S4X0_9CRUS</name>
<dbReference type="AlphaFoldDB" id="A0A8J2S4X0"/>
<proteinExistence type="predicted"/>
<evidence type="ECO:0000313" key="2">
    <source>
        <dbReference type="EMBL" id="CAH0110623.1"/>
    </source>
</evidence>
<protein>
    <submittedName>
        <fullName evidence="2">Uncharacterized protein</fullName>
    </submittedName>
</protein>
<sequence length="117" mass="11606">MLLPLDTLATVQHMTISPRRSAGQGGKIGGVGASTGPSVAGAAGSADLGPNTYDKTGVFHTGTPPPYGMAGNHFTSISGKKNDLGLAIEPGQRSQSGGQQNKGGSKPSYGGSYCGSN</sequence>
<gene>
    <name evidence="2" type="ORF">DGAL_LOCUS14193</name>
</gene>
<accession>A0A8J2S4X0</accession>